<dbReference type="Proteomes" id="UP000799423">
    <property type="component" value="Unassembled WGS sequence"/>
</dbReference>
<proteinExistence type="predicted"/>
<gene>
    <name evidence="1" type="ORF">T440DRAFT_522538</name>
</gene>
<evidence type="ECO:0000313" key="2">
    <source>
        <dbReference type="Proteomes" id="UP000799423"/>
    </source>
</evidence>
<reference evidence="1" key="1">
    <citation type="submission" date="2020-01" db="EMBL/GenBank/DDBJ databases">
        <authorList>
            <consortium name="DOE Joint Genome Institute"/>
            <person name="Haridas S."/>
            <person name="Albert R."/>
            <person name="Binder M."/>
            <person name="Bloem J."/>
            <person name="Labutti K."/>
            <person name="Salamov A."/>
            <person name="Andreopoulos B."/>
            <person name="Baker S.E."/>
            <person name="Barry K."/>
            <person name="Bills G."/>
            <person name="Bluhm B.H."/>
            <person name="Cannon C."/>
            <person name="Castanera R."/>
            <person name="Culley D.E."/>
            <person name="Daum C."/>
            <person name="Ezra D."/>
            <person name="Gonzalez J.B."/>
            <person name="Henrissat B."/>
            <person name="Kuo A."/>
            <person name="Liang C."/>
            <person name="Lipzen A."/>
            <person name="Lutzoni F."/>
            <person name="Magnuson J."/>
            <person name="Mondo S."/>
            <person name="Nolan M."/>
            <person name="Ohm R."/>
            <person name="Pangilinan J."/>
            <person name="Park H.-J."/>
            <person name="Ramirez L."/>
            <person name="Alfaro M."/>
            <person name="Sun H."/>
            <person name="Tritt A."/>
            <person name="Yoshinaga Y."/>
            <person name="Zwiers L.-H."/>
            <person name="Turgeon B.G."/>
            <person name="Goodwin S.B."/>
            <person name="Spatafora J.W."/>
            <person name="Crous P.W."/>
            <person name="Grigoriev I.V."/>
        </authorList>
    </citation>
    <scope>NUCLEOTIDE SEQUENCE</scope>
    <source>
        <strain evidence="1">IPT5</strain>
    </source>
</reference>
<sequence length="455" mass="49021">MSQTNTLDPHLYEVASSTTLPGLSRGSIATEQSPAYLRNKFQASVVYNRRLSTYKTVDPSEPHCGMKLLTAGLLCMVAVGALAQQKIPPLRWSSKFRLPTSISKPSVFAFAHDLRGFAENSIIRTTLSVAHMKPTVVTTDAAAITSMATMYTTPAILQPSNLTPLELSKNPTDACWLSTDCRTVLTNISTCYSMTGQVPTANVNHSLSYQGCLCNSRGGFRQMKLYPQPSDPSYAITDCLLCMQQAGVNIWNTKLPTQQMRAKIVDFCSSTTPSFRDMIGGVLAWMGHVTPPAGVGLPAKMSLLTLGPTESTTAIAPTQGGDLVTGTPWWQVSLTLGAAIPTEYLAQLPMNWPYTSYGVIRHAGQTTSFALTNPTATGEPQTVAWVYHSLLWNPRPLYAPLSLQSRTVTSSNGRVASLYQPLLANWTHGFLAVATTATAVATVTTSTALSNSTLE</sequence>
<dbReference type="EMBL" id="MU006345">
    <property type="protein sequence ID" value="KAF2845518.1"/>
    <property type="molecule type" value="Genomic_DNA"/>
</dbReference>
<dbReference type="OrthoDB" id="3683299at2759"/>
<evidence type="ECO:0000313" key="1">
    <source>
        <dbReference type="EMBL" id="KAF2845518.1"/>
    </source>
</evidence>
<keyword evidence="2" id="KW-1185">Reference proteome</keyword>
<protein>
    <submittedName>
        <fullName evidence="1">Uncharacterized protein</fullName>
    </submittedName>
</protein>
<name>A0A6A7ATQ8_9PLEO</name>
<organism evidence="1 2">
    <name type="scientific">Plenodomus tracheiphilus IPT5</name>
    <dbReference type="NCBI Taxonomy" id="1408161"/>
    <lineage>
        <taxon>Eukaryota</taxon>
        <taxon>Fungi</taxon>
        <taxon>Dikarya</taxon>
        <taxon>Ascomycota</taxon>
        <taxon>Pezizomycotina</taxon>
        <taxon>Dothideomycetes</taxon>
        <taxon>Pleosporomycetidae</taxon>
        <taxon>Pleosporales</taxon>
        <taxon>Pleosporineae</taxon>
        <taxon>Leptosphaeriaceae</taxon>
        <taxon>Plenodomus</taxon>
    </lineage>
</organism>
<accession>A0A6A7ATQ8</accession>
<dbReference type="AlphaFoldDB" id="A0A6A7ATQ8"/>